<dbReference type="Pfam" id="PF11992">
    <property type="entry name" value="TgpA_N"/>
    <property type="match status" value="1"/>
</dbReference>
<reference evidence="4 5" key="1">
    <citation type="submission" date="2019-03" db="EMBL/GenBank/DDBJ databases">
        <title>Genomic Encyclopedia of Type Strains, Phase IV (KMG-IV): sequencing the most valuable type-strain genomes for metagenomic binning, comparative biology and taxonomic classification.</title>
        <authorList>
            <person name="Goeker M."/>
        </authorList>
    </citation>
    <scope>NUCLEOTIDE SEQUENCE [LARGE SCALE GENOMIC DNA]</scope>
    <source>
        <strain evidence="4 5">DSM 19377</strain>
    </source>
</reference>
<feature type="transmembrane region" description="Helical" evidence="2">
    <location>
        <begin position="7"/>
        <end position="25"/>
    </location>
</feature>
<name>A0A4R2NQF1_9BACL</name>
<dbReference type="InterPro" id="IPR002931">
    <property type="entry name" value="Transglutaminase-like"/>
</dbReference>
<dbReference type="InterPro" id="IPR038765">
    <property type="entry name" value="Papain-like_cys_pep_sf"/>
</dbReference>
<feature type="transmembrane region" description="Helical" evidence="2">
    <location>
        <begin position="37"/>
        <end position="53"/>
    </location>
</feature>
<sequence length="734" mass="84753">MRQVKSKYYSLLLYLLGFMLFWEWLRPISEIAHVNDTYLFLFFTAFCFILSYMRWPLWLTFPMKFVAMLFCLHTLFFINSSIINVEWLIYVVEDTIKNISFMFYGNWEGLSDLFRTFLFFVLLWLVSFLMHHWLIQTRRLFLFFFITVFYLAVIDTFTLYHADQAIVRTIVIGLVLLGLLRIASIQERENVTFERGRLPISLFVTLAVTILLASVVGYAAPKTGPQWPDPVPFIKKAANGYGDKEEGGGQGVQTIGYDEDDTHLGGPFQMDDTPIFDTITKESTYWRVESKSVYTGKGWESAEDDKINMDKTPYNRMYAALDLYGKGVKTKDVKADISFKGESFPQLLYDGELEKVTGIGGKLILNQITGKIEPMKVSRHITPKNYTLTYQYPTFSVGKLKSITDDSHDPDSVKERYLQLPKSLPERVNRLALDITKGETNRYAKANSIADYFATGDYEYNTKDVAVPKGGQDYVDQFLFESKRGYCDNFSSSMVVMLRTLGIPARWVKGFTQGEYKDATEDGRFKFEIKNSDAHSWVEAYFPGSGWVPFEPTKGFNNIYSFDHNSDTDASKASAAVKGEPKSKPEPKKEQPVNKETDHNSSTLSLKDQSLKAIVLACIAFTAAILIIAAVFYKTRKKWLPKVILRRYRYRKDKDAFEKAYVSLMKLLNIYGIKKEDNQTLREYAYVVDRKLDTRNMRDLTLDFERQLYGNQQTKGQWLQSKELWENIIKKLQA</sequence>
<feature type="transmembrane region" description="Helical" evidence="2">
    <location>
        <begin position="613"/>
        <end position="633"/>
    </location>
</feature>
<evidence type="ECO:0000313" key="5">
    <source>
        <dbReference type="Proteomes" id="UP000295416"/>
    </source>
</evidence>
<dbReference type="Gene3D" id="3.10.620.30">
    <property type="match status" value="1"/>
</dbReference>
<proteinExistence type="predicted"/>
<dbReference type="EMBL" id="SLXK01000027">
    <property type="protein sequence ID" value="TCP24089.1"/>
    <property type="molecule type" value="Genomic_DNA"/>
</dbReference>
<feature type="transmembrane region" description="Helical" evidence="2">
    <location>
        <begin position="140"/>
        <end position="160"/>
    </location>
</feature>
<evidence type="ECO:0000256" key="2">
    <source>
        <dbReference type="SAM" id="Phobius"/>
    </source>
</evidence>
<feature type="transmembrane region" description="Helical" evidence="2">
    <location>
        <begin position="112"/>
        <end position="133"/>
    </location>
</feature>
<dbReference type="SUPFAM" id="SSF54001">
    <property type="entry name" value="Cysteine proteinases"/>
    <property type="match status" value="1"/>
</dbReference>
<comment type="caution">
    <text evidence="4">The sequence shown here is derived from an EMBL/GenBank/DDBJ whole genome shotgun (WGS) entry which is preliminary data.</text>
</comment>
<evidence type="ECO:0000313" key="4">
    <source>
        <dbReference type="EMBL" id="TCP24089.1"/>
    </source>
</evidence>
<dbReference type="Pfam" id="PF13559">
    <property type="entry name" value="DUF4129"/>
    <property type="match status" value="1"/>
</dbReference>
<dbReference type="PANTHER" id="PTHR42736">
    <property type="entry name" value="PROTEIN-GLUTAMINE GAMMA-GLUTAMYLTRANSFERASE"/>
    <property type="match status" value="1"/>
</dbReference>
<dbReference type="OrthoDB" id="9804872at2"/>
<dbReference type="Proteomes" id="UP000295416">
    <property type="component" value="Unassembled WGS sequence"/>
</dbReference>
<dbReference type="SMART" id="SM00460">
    <property type="entry name" value="TGc"/>
    <property type="match status" value="1"/>
</dbReference>
<dbReference type="InterPro" id="IPR021878">
    <property type="entry name" value="TgpA_N"/>
</dbReference>
<keyword evidence="2" id="KW-0812">Transmembrane</keyword>
<evidence type="ECO:0000259" key="3">
    <source>
        <dbReference type="SMART" id="SM00460"/>
    </source>
</evidence>
<accession>A0A4R2NQF1</accession>
<keyword evidence="2" id="KW-1133">Transmembrane helix</keyword>
<organism evidence="4 5">
    <name type="scientific">Scopulibacillus darangshiensis</name>
    <dbReference type="NCBI Taxonomy" id="442528"/>
    <lineage>
        <taxon>Bacteria</taxon>
        <taxon>Bacillati</taxon>
        <taxon>Bacillota</taxon>
        <taxon>Bacilli</taxon>
        <taxon>Bacillales</taxon>
        <taxon>Sporolactobacillaceae</taxon>
        <taxon>Scopulibacillus</taxon>
    </lineage>
</organism>
<dbReference type="AlphaFoldDB" id="A0A4R2NQF1"/>
<dbReference type="Pfam" id="PF01841">
    <property type="entry name" value="Transglut_core"/>
    <property type="match status" value="1"/>
</dbReference>
<feature type="transmembrane region" description="Helical" evidence="2">
    <location>
        <begin position="198"/>
        <end position="220"/>
    </location>
</feature>
<gene>
    <name evidence="4" type="ORF">EV207_12711</name>
</gene>
<feature type="transmembrane region" description="Helical" evidence="2">
    <location>
        <begin position="166"/>
        <end position="186"/>
    </location>
</feature>
<protein>
    <submittedName>
        <fullName evidence="4">Transglutaminase superfamily protein</fullName>
    </submittedName>
</protein>
<feature type="compositionally biased region" description="Basic and acidic residues" evidence="1">
    <location>
        <begin position="579"/>
        <end position="599"/>
    </location>
</feature>
<feature type="domain" description="Transglutaminase-like" evidence="3">
    <location>
        <begin position="479"/>
        <end position="554"/>
    </location>
</feature>
<feature type="transmembrane region" description="Helical" evidence="2">
    <location>
        <begin position="65"/>
        <end position="92"/>
    </location>
</feature>
<evidence type="ECO:0000256" key="1">
    <source>
        <dbReference type="SAM" id="MobiDB-lite"/>
    </source>
</evidence>
<keyword evidence="5" id="KW-1185">Reference proteome</keyword>
<dbReference type="PANTHER" id="PTHR42736:SF1">
    <property type="entry name" value="PROTEIN-GLUTAMINE GAMMA-GLUTAMYLTRANSFERASE"/>
    <property type="match status" value="1"/>
</dbReference>
<dbReference type="InterPro" id="IPR025403">
    <property type="entry name" value="TgpA-like_C"/>
</dbReference>
<dbReference type="InterPro" id="IPR052901">
    <property type="entry name" value="Bact_TGase-like"/>
</dbReference>
<feature type="region of interest" description="Disordered" evidence="1">
    <location>
        <begin position="571"/>
        <end position="602"/>
    </location>
</feature>
<dbReference type="RefSeq" id="WP_132747142.1">
    <property type="nucleotide sequence ID" value="NZ_SLXK01000027.1"/>
</dbReference>
<keyword evidence="2" id="KW-0472">Membrane</keyword>